<feature type="transmembrane region" description="Helical" evidence="1">
    <location>
        <begin position="133"/>
        <end position="157"/>
    </location>
</feature>
<dbReference type="Pfam" id="PF01578">
    <property type="entry name" value="Cytochrom_C_asm"/>
    <property type="match status" value="1"/>
</dbReference>
<evidence type="ECO:0000313" key="4">
    <source>
        <dbReference type="Proteomes" id="UP000241193"/>
    </source>
</evidence>
<dbReference type="InterPro" id="IPR002541">
    <property type="entry name" value="Cyt_c_assembly"/>
</dbReference>
<reference evidence="3 4" key="1">
    <citation type="submission" date="2018-03" db="EMBL/GenBank/DDBJ databases">
        <authorList>
            <person name="Keele B.F."/>
        </authorList>
    </citation>
    <scope>NUCLEOTIDE SEQUENCE [LARGE SCALE GENOMIC DNA]</scope>
    <source>
        <strain evidence="3 4">D20</strain>
    </source>
</reference>
<dbReference type="OrthoDB" id="9780793at2"/>
<dbReference type="GO" id="GO:0020037">
    <property type="term" value="F:heme binding"/>
    <property type="evidence" value="ECO:0007669"/>
    <property type="project" value="InterPro"/>
</dbReference>
<dbReference type="PANTHER" id="PTHR38034">
    <property type="entry name" value="INNER MEMBRANE PROTEIN YPJD"/>
    <property type="match status" value="1"/>
</dbReference>
<feature type="transmembrane region" description="Helical" evidence="1">
    <location>
        <begin position="99"/>
        <end position="121"/>
    </location>
</feature>
<keyword evidence="1" id="KW-0812">Transmembrane</keyword>
<keyword evidence="1" id="KW-0472">Membrane</keyword>
<reference evidence="3 4" key="2">
    <citation type="submission" date="2018-04" db="EMBL/GenBank/DDBJ databases">
        <title>Thauera lacus sp. nov., isolated from an saline lake in Inner Mongolia, China.</title>
        <authorList>
            <person name="Liang Q.-Y."/>
        </authorList>
    </citation>
    <scope>NUCLEOTIDE SEQUENCE [LARGE SCALE GENOMIC DNA]</scope>
    <source>
        <strain evidence="3 4">D20</strain>
    </source>
</reference>
<dbReference type="EMBL" id="PZKC01000005">
    <property type="protein sequence ID" value="PTD96797.1"/>
    <property type="molecule type" value="Genomic_DNA"/>
</dbReference>
<comment type="caution">
    <text evidence="3">The sequence shown here is derived from an EMBL/GenBank/DDBJ whole genome shotgun (WGS) entry which is preliminary data.</text>
</comment>
<evidence type="ECO:0000259" key="2">
    <source>
        <dbReference type="Pfam" id="PF01578"/>
    </source>
</evidence>
<dbReference type="PANTHER" id="PTHR38034:SF1">
    <property type="entry name" value="INNER MEMBRANE PROTEIN YPJD"/>
    <property type="match status" value="1"/>
</dbReference>
<feature type="transmembrane region" description="Helical" evidence="1">
    <location>
        <begin position="181"/>
        <end position="202"/>
    </location>
</feature>
<feature type="transmembrane region" description="Helical" evidence="1">
    <location>
        <begin position="245"/>
        <end position="267"/>
    </location>
</feature>
<evidence type="ECO:0000313" key="3">
    <source>
        <dbReference type="EMBL" id="PTD96797.1"/>
    </source>
</evidence>
<feature type="transmembrane region" description="Helical" evidence="1">
    <location>
        <begin position="43"/>
        <end position="61"/>
    </location>
</feature>
<dbReference type="Proteomes" id="UP000241193">
    <property type="component" value="Unassembled WGS sequence"/>
</dbReference>
<dbReference type="AlphaFoldDB" id="A0A2T4IGC1"/>
<sequence>MVKILLHLLPAALYAALGLHFWRACHAGGVSGARQCMSLRERLVLLAALLAHGAALHGALFAGGEMRFGFGVAISLMVWLAICFYWVETLYARLDGLHALAMFAGVGGSLLPALFPGDHVLTNAGSPAFRAHFIIAMLAYSLFTLAALHAMLMAVAARQLHNARFSRALASLPPLLTMEALLFRLIGIAFVLLTLTLITGIAFSETLFGQAFRLDHKTVFAVVSWLLFGILLIGRHVRGWRGRMALRWTLAGFVALLLAYVGSRFVIEVMLSRAY</sequence>
<protein>
    <submittedName>
        <fullName evidence="3">Cytochrome C biogenesis protein</fullName>
    </submittedName>
</protein>
<dbReference type="RefSeq" id="WP_107493198.1">
    <property type="nucleotide sequence ID" value="NZ_PZKC01000005.1"/>
</dbReference>
<name>A0A2T4IGC1_9RHOO</name>
<organism evidence="3 4">
    <name type="scientific">Pseudothauera lacus</name>
    <dbReference type="NCBI Taxonomy" id="2136175"/>
    <lineage>
        <taxon>Bacteria</taxon>
        <taxon>Pseudomonadati</taxon>
        <taxon>Pseudomonadota</taxon>
        <taxon>Betaproteobacteria</taxon>
        <taxon>Rhodocyclales</taxon>
        <taxon>Zoogloeaceae</taxon>
        <taxon>Pseudothauera</taxon>
    </lineage>
</organism>
<keyword evidence="4" id="KW-1185">Reference proteome</keyword>
<keyword evidence="1" id="KW-1133">Transmembrane helix</keyword>
<gene>
    <name evidence="3" type="ORF">C8261_08285</name>
</gene>
<dbReference type="GO" id="GO:0017004">
    <property type="term" value="P:cytochrome complex assembly"/>
    <property type="evidence" value="ECO:0007669"/>
    <property type="project" value="InterPro"/>
</dbReference>
<evidence type="ECO:0000256" key="1">
    <source>
        <dbReference type="SAM" id="Phobius"/>
    </source>
</evidence>
<dbReference type="InterPro" id="IPR052372">
    <property type="entry name" value="YpjD/HemX"/>
</dbReference>
<feature type="transmembrane region" description="Helical" evidence="1">
    <location>
        <begin position="68"/>
        <end position="87"/>
    </location>
</feature>
<accession>A0A2T4IGC1</accession>
<proteinExistence type="predicted"/>
<feature type="transmembrane region" description="Helical" evidence="1">
    <location>
        <begin position="214"/>
        <end position="233"/>
    </location>
</feature>
<feature type="domain" description="Cytochrome c assembly protein" evidence="2">
    <location>
        <begin position="47"/>
        <end position="269"/>
    </location>
</feature>